<accession>A0A1W6NZA1</accession>
<dbReference type="KEGG" id="kro:BVG79_01011"/>
<evidence type="ECO:0000313" key="3">
    <source>
        <dbReference type="Proteomes" id="UP000242447"/>
    </source>
</evidence>
<dbReference type="Proteomes" id="UP000242447">
    <property type="component" value="Chromosome"/>
</dbReference>
<dbReference type="AlphaFoldDB" id="A0A1W6NZA1"/>
<dbReference type="STRING" id="92947.BVG79_01011"/>
<keyword evidence="3" id="KW-1185">Reference proteome</keyword>
<dbReference type="EMBL" id="CP019937">
    <property type="protein sequence ID" value="ARO14357.1"/>
    <property type="molecule type" value="Genomic_DNA"/>
</dbReference>
<evidence type="ECO:0000313" key="2">
    <source>
        <dbReference type="EMBL" id="ARO14357.1"/>
    </source>
</evidence>
<protein>
    <submittedName>
        <fullName evidence="2">Uncharacterized protein</fullName>
    </submittedName>
</protein>
<sequence length="40" mass="4369">MAQQIKTVFMQSPRAFVADALGVVSIIVILVGSLYLPNMF</sequence>
<name>A0A1W6NZA1_9RHOB</name>
<proteinExistence type="predicted"/>
<organism evidence="2 3">
    <name type="scientific">Ketogulonicigenium robustum</name>
    <dbReference type="NCBI Taxonomy" id="92947"/>
    <lineage>
        <taxon>Bacteria</taxon>
        <taxon>Pseudomonadati</taxon>
        <taxon>Pseudomonadota</taxon>
        <taxon>Alphaproteobacteria</taxon>
        <taxon>Rhodobacterales</taxon>
        <taxon>Roseobacteraceae</taxon>
        <taxon>Ketogulonicigenium</taxon>
    </lineage>
</organism>
<evidence type="ECO:0000256" key="1">
    <source>
        <dbReference type="SAM" id="Phobius"/>
    </source>
</evidence>
<keyword evidence="1" id="KW-1133">Transmembrane helix</keyword>
<gene>
    <name evidence="2" type="ORF">BVG79_01011</name>
</gene>
<keyword evidence="1" id="KW-0472">Membrane</keyword>
<feature type="transmembrane region" description="Helical" evidence="1">
    <location>
        <begin position="16"/>
        <end position="36"/>
    </location>
</feature>
<keyword evidence="1" id="KW-0812">Transmembrane</keyword>
<reference evidence="2 3" key="1">
    <citation type="submission" date="2017-02" db="EMBL/GenBank/DDBJ databases">
        <title>Ketogulonicigenium robustum SPU B003 Genome sequencing and assembly.</title>
        <authorList>
            <person name="Li Y."/>
            <person name="Liu L."/>
            <person name="Wang C."/>
            <person name="Zhang M."/>
            <person name="Zhang T."/>
            <person name="Zhang Y."/>
        </authorList>
    </citation>
    <scope>NUCLEOTIDE SEQUENCE [LARGE SCALE GENOMIC DNA]</scope>
    <source>
        <strain evidence="2 3">SPU_B003</strain>
    </source>
</reference>
<dbReference type="RefSeq" id="WP_257789410.1">
    <property type="nucleotide sequence ID" value="NZ_CP019937.1"/>
</dbReference>